<evidence type="ECO:0000256" key="2">
    <source>
        <dbReference type="SAM" id="Phobius"/>
    </source>
</evidence>
<sequence length="254" mass="26357">MAAKKKASAKRRVKKAPVKRTAKRPAKKAAKRVVKKAGKAKPKKAAAKRPAKRSAKKASSRSDLSKIVIPPVPSRGTTSVSSTPAPAKSASAPTAQAPAKKSNNVLFLVIAGVVLLAIFALTNSSSDDDGAMPTPTETVSEEPSAEPSESESEEPAITAYEAPTGFVAIRNASGGVTLRWKASTATDGLTGYAVSVSYNAVDFVEVSTVGADQLSFDIALASDEGGTQFLLQSVYSDGTKVDAAKFSLKGKYQN</sequence>
<dbReference type="Proteomes" id="UP000053941">
    <property type="component" value="Unassembled WGS sequence"/>
</dbReference>
<feature type="compositionally biased region" description="Low complexity" evidence="1">
    <location>
        <begin position="77"/>
        <end position="97"/>
    </location>
</feature>
<keyword evidence="2" id="KW-1133">Transmembrane helix</keyword>
<feature type="transmembrane region" description="Helical" evidence="2">
    <location>
        <begin position="105"/>
        <end position="122"/>
    </location>
</feature>
<protein>
    <submittedName>
        <fullName evidence="3">Uncharacterized protein</fullName>
    </submittedName>
</protein>
<keyword evidence="2" id="KW-0472">Membrane</keyword>
<comment type="caution">
    <text evidence="3">The sequence shown here is derived from an EMBL/GenBank/DDBJ whole genome shotgun (WGS) entry which is preliminary data.</text>
</comment>
<feature type="compositionally biased region" description="Acidic residues" evidence="1">
    <location>
        <begin position="139"/>
        <end position="154"/>
    </location>
</feature>
<feature type="region of interest" description="Disordered" evidence="1">
    <location>
        <begin position="1"/>
        <end position="97"/>
    </location>
</feature>
<gene>
    <name evidence="3" type="ORF">ABR60_05490</name>
</gene>
<dbReference type="EMBL" id="LIAS01000132">
    <property type="protein sequence ID" value="KRO30383.1"/>
    <property type="molecule type" value="Genomic_DNA"/>
</dbReference>
<proteinExistence type="predicted"/>
<feature type="region of interest" description="Disordered" evidence="1">
    <location>
        <begin position="126"/>
        <end position="155"/>
    </location>
</feature>
<organism evidence="3 4">
    <name type="scientific">Actinobacteria bacterium BACL2 MAG-120802-bin41</name>
    <dbReference type="NCBI Taxonomy" id="1655568"/>
    <lineage>
        <taxon>Bacteria</taxon>
        <taxon>Bacillati</taxon>
        <taxon>Actinomycetota</taxon>
        <taxon>Actinomycetes</taxon>
        <taxon>Actinomycetes incertae sedis</taxon>
        <taxon>ac1 cluster</taxon>
    </lineage>
</organism>
<evidence type="ECO:0000256" key="1">
    <source>
        <dbReference type="SAM" id="MobiDB-lite"/>
    </source>
</evidence>
<reference evidence="3 4" key="1">
    <citation type="submission" date="2015-10" db="EMBL/GenBank/DDBJ databases">
        <title>Metagenome-Assembled Genomes uncover a global brackish microbiome.</title>
        <authorList>
            <person name="Hugerth L.W."/>
            <person name="Larsson J."/>
            <person name="Alneberg J."/>
            <person name="Lindh M.V."/>
            <person name="Legrand C."/>
            <person name="Pinhassi J."/>
            <person name="Andersson A.F."/>
        </authorList>
    </citation>
    <scope>NUCLEOTIDE SEQUENCE [LARGE SCALE GENOMIC DNA]</scope>
    <source>
        <strain evidence="3">BACL2 MAG-120802-bin41</strain>
    </source>
</reference>
<keyword evidence="2" id="KW-0812">Transmembrane</keyword>
<feature type="compositionally biased region" description="Basic residues" evidence="1">
    <location>
        <begin position="1"/>
        <end position="59"/>
    </location>
</feature>
<evidence type="ECO:0000313" key="4">
    <source>
        <dbReference type="Proteomes" id="UP000053941"/>
    </source>
</evidence>
<name>A0A0R2NX58_9ACTN</name>
<evidence type="ECO:0000313" key="3">
    <source>
        <dbReference type="EMBL" id="KRO30383.1"/>
    </source>
</evidence>
<dbReference type="AlphaFoldDB" id="A0A0R2NX58"/>
<accession>A0A0R2NX58</accession>